<proteinExistence type="predicted"/>
<comment type="caution">
    <text evidence="2">The sequence shown here is derived from an EMBL/GenBank/DDBJ whole genome shotgun (WGS) entry which is preliminary data.</text>
</comment>
<evidence type="ECO:0000256" key="1">
    <source>
        <dbReference type="SAM" id="MobiDB-lite"/>
    </source>
</evidence>
<evidence type="ECO:0000313" key="2">
    <source>
        <dbReference type="EMBL" id="KAH0920811.1"/>
    </source>
</evidence>
<feature type="region of interest" description="Disordered" evidence="1">
    <location>
        <begin position="142"/>
        <end position="183"/>
    </location>
</feature>
<evidence type="ECO:0000313" key="3">
    <source>
        <dbReference type="Proteomes" id="UP000824890"/>
    </source>
</evidence>
<dbReference type="Proteomes" id="UP000824890">
    <property type="component" value="Unassembled WGS sequence"/>
</dbReference>
<accession>A0ABQ8CX13</accession>
<sequence>MVQRLIVGIHQHHHVKETTPTGSVFFVACNYVSGLQLEGMSLTRMLNLDQLVPTKNLPTMILMNNDFNGLMPQVKRLTSGNNSFFFANANRSSAEGAVAINTSQTVEAEDAATVSQTFEAENAATISQTVEAEYASMHQAVDTNNDHKDAECDDPSEPVSHSETRNRPEVENKEDPSKDVDGS</sequence>
<dbReference type="EMBL" id="JAGKQM010000006">
    <property type="protein sequence ID" value="KAH0920811.1"/>
    <property type="molecule type" value="Genomic_DNA"/>
</dbReference>
<dbReference type="PROSITE" id="PS51257">
    <property type="entry name" value="PROKAR_LIPOPROTEIN"/>
    <property type="match status" value="1"/>
</dbReference>
<gene>
    <name evidence="2" type="ORF">HID58_020829</name>
</gene>
<organism evidence="2 3">
    <name type="scientific">Brassica napus</name>
    <name type="common">Rape</name>
    <dbReference type="NCBI Taxonomy" id="3708"/>
    <lineage>
        <taxon>Eukaryota</taxon>
        <taxon>Viridiplantae</taxon>
        <taxon>Streptophyta</taxon>
        <taxon>Embryophyta</taxon>
        <taxon>Tracheophyta</taxon>
        <taxon>Spermatophyta</taxon>
        <taxon>Magnoliopsida</taxon>
        <taxon>eudicotyledons</taxon>
        <taxon>Gunneridae</taxon>
        <taxon>Pentapetalae</taxon>
        <taxon>rosids</taxon>
        <taxon>malvids</taxon>
        <taxon>Brassicales</taxon>
        <taxon>Brassicaceae</taxon>
        <taxon>Brassiceae</taxon>
        <taxon>Brassica</taxon>
    </lineage>
</organism>
<name>A0ABQ8CX13_BRANA</name>
<keyword evidence="3" id="KW-1185">Reference proteome</keyword>
<feature type="non-terminal residue" evidence="2">
    <location>
        <position position="183"/>
    </location>
</feature>
<reference evidence="2 3" key="1">
    <citation type="submission" date="2021-05" db="EMBL/GenBank/DDBJ databases">
        <title>Genome Assembly of Synthetic Allotetraploid Brassica napus Reveals Homoeologous Exchanges between Subgenomes.</title>
        <authorList>
            <person name="Davis J.T."/>
        </authorList>
    </citation>
    <scope>NUCLEOTIDE SEQUENCE [LARGE SCALE GENOMIC DNA]</scope>
    <source>
        <strain evidence="3">cv. Da-Ae</strain>
        <tissue evidence="2">Seedling</tissue>
    </source>
</reference>
<protein>
    <submittedName>
        <fullName evidence="2">Uncharacterized protein</fullName>
    </submittedName>
</protein>
<feature type="compositionally biased region" description="Basic and acidic residues" evidence="1">
    <location>
        <begin position="160"/>
        <end position="183"/>
    </location>
</feature>